<evidence type="ECO:0000313" key="1">
    <source>
        <dbReference type="Proteomes" id="UP000790787"/>
    </source>
</evidence>
<name>A0AC58SE53_TOBAC</name>
<sequence>MNGHQTFDDGTDGDTYDVDQTEPIGAFNTFVCSISEALEGTNTGIHKKKDPCLMTKKGKKKADEGPSLNQGKTLMFVEMQINGKPIRAMIDMGATHNYLASTQPVGGIAKGVPVKLGPYVGKVNLCMVIIDDFEMIVGLEFMRQTDTIPVPYADMLLMMGANGAKPCIIPCTTIKMAAENISALQLKKRVKRHEHTFLDTLCIEDIEHSLGPFHVPVKELLLEFEDVMPQDMPKRLPPRRTVDHEIEFVPGAKPPARAPYRMSQLELTELRRQLTKMLDTGIIVPSKSPYGSPVLF</sequence>
<organism evidence="1 2">
    <name type="scientific">Nicotiana tabacum</name>
    <name type="common">Common tobacco</name>
    <dbReference type="NCBI Taxonomy" id="4097"/>
    <lineage>
        <taxon>Eukaryota</taxon>
        <taxon>Viridiplantae</taxon>
        <taxon>Streptophyta</taxon>
        <taxon>Embryophyta</taxon>
        <taxon>Tracheophyta</taxon>
        <taxon>Spermatophyta</taxon>
        <taxon>Magnoliopsida</taxon>
        <taxon>eudicotyledons</taxon>
        <taxon>Gunneridae</taxon>
        <taxon>Pentapetalae</taxon>
        <taxon>asterids</taxon>
        <taxon>lamiids</taxon>
        <taxon>Solanales</taxon>
        <taxon>Solanaceae</taxon>
        <taxon>Nicotianoideae</taxon>
        <taxon>Nicotianeae</taxon>
        <taxon>Nicotiana</taxon>
    </lineage>
</organism>
<reference evidence="2" key="2">
    <citation type="submission" date="2025-08" db="UniProtKB">
        <authorList>
            <consortium name="RefSeq"/>
        </authorList>
    </citation>
    <scope>IDENTIFICATION</scope>
    <source>
        <tissue evidence="2">Leaf</tissue>
    </source>
</reference>
<protein>
    <submittedName>
        <fullName evidence="2">Uncharacterized protein LOC142167004</fullName>
    </submittedName>
</protein>
<accession>A0AC58SE53</accession>
<proteinExistence type="predicted"/>
<dbReference type="Proteomes" id="UP000790787">
    <property type="component" value="Chromosome 12"/>
</dbReference>
<gene>
    <name evidence="2" type="primary">LOC142167004</name>
</gene>
<evidence type="ECO:0000313" key="2">
    <source>
        <dbReference type="RefSeq" id="XP_075083253.1"/>
    </source>
</evidence>
<keyword evidence="1" id="KW-1185">Reference proteome</keyword>
<reference evidence="1" key="1">
    <citation type="journal article" date="2014" name="Nat. Commun.">
        <title>The tobacco genome sequence and its comparison with those of tomato and potato.</title>
        <authorList>
            <person name="Sierro N."/>
            <person name="Battey J.N."/>
            <person name="Ouadi S."/>
            <person name="Bakaher N."/>
            <person name="Bovet L."/>
            <person name="Willig A."/>
            <person name="Goepfert S."/>
            <person name="Peitsch M.C."/>
            <person name="Ivanov N.V."/>
        </authorList>
    </citation>
    <scope>NUCLEOTIDE SEQUENCE [LARGE SCALE GENOMIC DNA]</scope>
</reference>
<dbReference type="RefSeq" id="XP_075083253.1">
    <property type="nucleotide sequence ID" value="XM_075227152.1"/>
</dbReference>